<evidence type="ECO:0000256" key="5">
    <source>
        <dbReference type="ARBA" id="ARBA00023002"/>
    </source>
</evidence>
<dbReference type="InParanoid" id="C0NQX3"/>
<dbReference type="RefSeq" id="XP_045286568.1">
    <property type="nucleotide sequence ID" value="XM_045432452.1"/>
</dbReference>
<keyword evidence="9" id="KW-1185">Reference proteome</keyword>
<evidence type="ECO:0000256" key="7">
    <source>
        <dbReference type="ARBA" id="ARBA00023033"/>
    </source>
</evidence>
<protein>
    <submittedName>
        <fullName evidence="8">Cytochrome P450 monooxygenase</fullName>
    </submittedName>
</protein>
<organism evidence="8 9">
    <name type="scientific">Ajellomyces capsulatus (strain G186AR / H82 / ATCC MYA-2454 / RMSCC 2432)</name>
    <name type="common">Darling's disease fungus</name>
    <name type="synonym">Histoplasma capsulatum</name>
    <dbReference type="NCBI Taxonomy" id="447093"/>
    <lineage>
        <taxon>Eukaryota</taxon>
        <taxon>Fungi</taxon>
        <taxon>Dikarya</taxon>
        <taxon>Ascomycota</taxon>
        <taxon>Pezizomycotina</taxon>
        <taxon>Eurotiomycetes</taxon>
        <taxon>Eurotiomycetidae</taxon>
        <taxon>Onygenales</taxon>
        <taxon>Ajellomycetaceae</taxon>
        <taxon>Histoplasma</taxon>
    </lineage>
</organism>
<comment type="cofactor">
    <cofactor evidence="1">
        <name>heme</name>
        <dbReference type="ChEBI" id="CHEBI:30413"/>
    </cofactor>
</comment>
<dbReference type="STRING" id="447093.C0NQX3"/>
<dbReference type="EMBL" id="GG663369">
    <property type="protein sequence ID" value="EEH06087.1"/>
    <property type="molecule type" value="Genomic_DNA"/>
</dbReference>
<dbReference type="AlphaFoldDB" id="C0NQX3"/>
<dbReference type="PANTHER" id="PTHR46206">
    <property type="entry name" value="CYTOCHROME P450"/>
    <property type="match status" value="1"/>
</dbReference>
<keyword evidence="3" id="KW-0349">Heme</keyword>
<keyword evidence="4" id="KW-0479">Metal-binding</keyword>
<dbReference type="GO" id="GO:0020037">
    <property type="term" value="F:heme binding"/>
    <property type="evidence" value="ECO:0007669"/>
    <property type="project" value="InterPro"/>
</dbReference>
<evidence type="ECO:0000256" key="3">
    <source>
        <dbReference type="ARBA" id="ARBA00022617"/>
    </source>
</evidence>
<reference evidence="8" key="1">
    <citation type="submission" date="2009-02" db="EMBL/GenBank/DDBJ databases">
        <title>The Genome Sequence of Ajellomyces capsulatus strain G186AR.</title>
        <authorList>
            <consortium name="The Broad Institute Genome Sequencing Platform"/>
            <person name="Champion M."/>
            <person name="Cuomo C."/>
            <person name="Ma L.-J."/>
            <person name="Henn M.R."/>
            <person name="Sil A."/>
            <person name="Goldman B."/>
            <person name="Young S.K."/>
            <person name="Kodira C.D."/>
            <person name="Zeng Q."/>
            <person name="Koehrsen M."/>
            <person name="Alvarado L."/>
            <person name="Berlin A."/>
            <person name="Borenstein D."/>
            <person name="Chen Z."/>
            <person name="Engels R."/>
            <person name="Freedman E."/>
            <person name="Gellesch M."/>
            <person name="Goldberg J."/>
            <person name="Griggs A."/>
            <person name="Gujja S."/>
            <person name="Heiman D."/>
            <person name="Hepburn T."/>
            <person name="Howarth C."/>
            <person name="Jen D."/>
            <person name="Larson L."/>
            <person name="Lewis B."/>
            <person name="Mehta T."/>
            <person name="Park D."/>
            <person name="Pearson M."/>
            <person name="Roberts A."/>
            <person name="Saif S."/>
            <person name="Shea T."/>
            <person name="Shenoy N."/>
            <person name="Sisk P."/>
            <person name="Stolte C."/>
            <person name="Sykes S."/>
            <person name="Walk T."/>
            <person name="White J."/>
            <person name="Yandava C."/>
            <person name="Klein B."/>
            <person name="McEwen J.G."/>
            <person name="Puccia R."/>
            <person name="Goldman G.H."/>
            <person name="Felipe M.S."/>
            <person name="Nino-Vega G."/>
            <person name="San-Blas G."/>
            <person name="Taylor J."/>
            <person name="Mendoza L."/>
            <person name="Galagan J."/>
            <person name="Nusbaum C."/>
            <person name="Birren B."/>
        </authorList>
    </citation>
    <scope>NUCLEOTIDE SEQUENCE</scope>
    <source>
        <strain evidence="8">G186AR</strain>
    </source>
</reference>
<dbReference type="GO" id="GO:0016705">
    <property type="term" value="F:oxidoreductase activity, acting on paired donors, with incorporation or reduction of molecular oxygen"/>
    <property type="evidence" value="ECO:0007669"/>
    <property type="project" value="InterPro"/>
</dbReference>
<name>C0NQX3_AJECG</name>
<dbReference type="GO" id="GO:0004497">
    <property type="term" value="F:monooxygenase activity"/>
    <property type="evidence" value="ECO:0007669"/>
    <property type="project" value="UniProtKB-KW"/>
</dbReference>
<keyword evidence="6" id="KW-0408">Iron</keyword>
<dbReference type="GeneID" id="69038419"/>
<dbReference type="Proteomes" id="UP000001631">
    <property type="component" value="Unassembled WGS sequence"/>
</dbReference>
<sequence>MLHSSMPSTLGLAAIFILLPTLFFQLTLPKKSRLPLINGKKLSEFSYTNSGKRFLKNARILIDEGLGKAKAFRLLTDNGPKTVLSADYADEIRSHPLLNFGAAIAKEFHADIKGLTHSSKELEQTRFSRMPSGCRNVIEPISTEASIILERDWTNNHGWHDIVLKKSALKIVAQLSSRVFLGEKLCRNPDWLRITISYTVNSYIAAQALRLWPEVIRPLVASFLPSCRKLRQEIEEARAIINPVLEERRQAKEAAIRVGKNARALSRCHAVVGRIC</sequence>
<evidence type="ECO:0000256" key="2">
    <source>
        <dbReference type="ARBA" id="ARBA00010617"/>
    </source>
</evidence>
<dbReference type="GO" id="GO:0005506">
    <property type="term" value="F:iron ion binding"/>
    <property type="evidence" value="ECO:0007669"/>
    <property type="project" value="InterPro"/>
</dbReference>
<dbReference type="HOGENOM" id="CLU_022195_2_0_1"/>
<keyword evidence="5" id="KW-0560">Oxidoreductase</keyword>
<dbReference type="PANTHER" id="PTHR46206:SF2">
    <property type="entry name" value="CYTOCHROME P450 MONOOXYGENASE AUSG-RELATED"/>
    <property type="match status" value="1"/>
</dbReference>
<evidence type="ECO:0000256" key="1">
    <source>
        <dbReference type="ARBA" id="ARBA00001971"/>
    </source>
</evidence>
<evidence type="ECO:0000256" key="4">
    <source>
        <dbReference type="ARBA" id="ARBA00022723"/>
    </source>
</evidence>
<dbReference type="InterPro" id="IPR036396">
    <property type="entry name" value="Cyt_P450_sf"/>
</dbReference>
<dbReference type="SUPFAM" id="SSF48264">
    <property type="entry name" value="Cytochrome P450"/>
    <property type="match status" value="1"/>
</dbReference>
<comment type="similarity">
    <text evidence="2">Belongs to the cytochrome P450 family.</text>
</comment>
<proteinExistence type="inferred from homology"/>
<keyword evidence="7 8" id="KW-0503">Monooxygenase</keyword>
<evidence type="ECO:0000256" key="6">
    <source>
        <dbReference type="ARBA" id="ARBA00023004"/>
    </source>
</evidence>
<evidence type="ECO:0000313" key="9">
    <source>
        <dbReference type="Proteomes" id="UP000001631"/>
    </source>
</evidence>
<evidence type="ECO:0000313" key="8">
    <source>
        <dbReference type="EMBL" id="EEH06087.1"/>
    </source>
</evidence>
<accession>C0NQX3</accession>
<gene>
    <name evidence="8" type="ORF">HCBG_05403</name>
</gene>